<evidence type="ECO:0000313" key="2">
    <source>
        <dbReference type="Proteomes" id="UP000326924"/>
    </source>
</evidence>
<dbReference type="AlphaFoldDB" id="A0A5J5FC49"/>
<keyword evidence="2" id="KW-1185">Reference proteome</keyword>
<name>A0A5J5FC49_9PEZI</name>
<dbReference type="Proteomes" id="UP000326924">
    <property type="component" value="Unassembled WGS sequence"/>
</dbReference>
<accession>A0A5J5FC49</accession>
<evidence type="ECO:0000313" key="1">
    <source>
        <dbReference type="EMBL" id="KAA8914690.1"/>
    </source>
</evidence>
<sequence>MANSGFQFLRLLPFNSLREPMLLNAFLACGARHLTLVNPAYKEDKALAVLQYRHRPDPCVGSKSEQRNSRYGDVCNYGHYLERLRNHVRASSATHESHSWCTSIAESVVGMQEPLALVVLVSGLTSPWKY</sequence>
<proteinExistence type="predicted"/>
<dbReference type="OrthoDB" id="4078573at2759"/>
<organism evidence="1 2">
    <name type="scientific">Sphaerosporella brunnea</name>
    <dbReference type="NCBI Taxonomy" id="1250544"/>
    <lineage>
        <taxon>Eukaryota</taxon>
        <taxon>Fungi</taxon>
        <taxon>Dikarya</taxon>
        <taxon>Ascomycota</taxon>
        <taxon>Pezizomycotina</taxon>
        <taxon>Pezizomycetes</taxon>
        <taxon>Pezizales</taxon>
        <taxon>Pyronemataceae</taxon>
        <taxon>Sphaerosporella</taxon>
    </lineage>
</organism>
<comment type="caution">
    <text evidence="1">The sequence shown here is derived from an EMBL/GenBank/DDBJ whole genome shotgun (WGS) entry which is preliminary data.</text>
</comment>
<gene>
    <name evidence="1" type="ORF">FN846DRAFT_483169</name>
</gene>
<dbReference type="EMBL" id="VXIS01000004">
    <property type="protein sequence ID" value="KAA8914690.1"/>
    <property type="molecule type" value="Genomic_DNA"/>
</dbReference>
<protein>
    <submittedName>
        <fullName evidence="1">Uncharacterized protein</fullName>
    </submittedName>
</protein>
<reference evidence="1 2" key="1">
    <citation type="submission" date="2019-09" db="EMBL/GenBank/DDBJ databases">
        <title>Draft genome of the ectomycorrhizal ascomycete Sphaerosporella brunnea.</title>
        <authorList>
            <consortium name="DOE Joint Genome Institute"/>
            <person name="Benucci G.M."/>
            <person name="Marozzi G."/>
            <person name="Antonielli L."/>
            <person name="Sanchez S."/>
            <person name="Marco P."/>
            <person name="Wang X."/>
            <person name="Falini L.B."/>
            <person name="Barry K."/>
            <person name="Haridas S."/>
            <person name="Lipzen A."/>
            <person name="Labutti K."/>
            <person name="Grigoriev I.V."/>
            <person name="Murat C."/>
            <person name="Martin F."/>
            <person name="Albertini E."/>
            <person name="Donnini D."/>
            <person name="Bonito G."/>
        </authorList>
    </citation>
    <scope>NUCLEOTIDE SEQUENCE [LARGE SCALE GENOMIC DNA]</scope>
    <source>
        <strain evidence="1 2">Sb_GMNB300</strain>
    </source>
</reference>
<dbReference type="InParanoid" id="A0A5J5FC49"/>